<dbReference type="EMBL" id="CYSC01000021">
    <property type="protein sequence ID" value="CUH71517.1"/>
    <property type="molecule type" value="Genomic_DNA"/>
</dbReference>
<reference evidence="3 5" key="2">
    <citation type="submission" date="2015-09" db="EMBL/GenBank/DDBJ databases">
        <authorList>
            <consortium name="Swine Surveillance"/>
        </authorList>
    </citation>
    <scope>NUCLEOTIDE SEQUENCE [LARGE SCALE GENOMIC DNA]</scope>
    <source>
        <strain evidence="3 5">5120</strain>
    </source>
</reference>
<evidence type="ECO:0000313" key="3">
    <source>
        <dbReference type="EMBL" id="CUH71517.1"/>
    </source>
</evidence>
<organism evidence="3 5">
    <name type="scientific">Thalassovita autumnalis</name>
    <dbReference type="NCBI Taxonomy" id="2072972"/>
    <lineage>
        <taxon>Bacteria</taxon>
        <taxon>Pseudomonadati</taxon>
        <taxon>Pseudomonadota</taxon>
        <taxon>Alphaproteobacteria</taxon>
        <taxon>Rhodobacterales</taxon>
        <taxon>Roseobacteraceae</taxon>
        <taxon>Thalassovita</taxon>
    </lineage>
</organism>
<protein>
    <submittedName>
        <fullName evidence="3">Uncharacterized protein</fullName>
    </submittedName>
</protein>
<proteinExistence type="predicted"/>
<dbReference type="Proteomes" id="UP000051887">
    <property type="component" value="Unassembled WGS sequence"/>
</dbReference>
<dbReference type="EMBL" id="CYSB01000027">
    <property type="protein sequence ID" value="CUH66811.1"/>
    <property type="molecule type" value="Genomic_DNA"/>
</dbReference>
<accession>A0A0P1G1T0</accession>
<keyword evidence="4" id="KW-1185">Reference proteome</keyword>
<feature type="region of interest" description="Disordered" evidence="1">
    <location>
        <begin position="150"/>
        <end position="194"/>
    </location>
</feature>
<gene>
    <name evidence="2" type="ORF">TL5118_01914</name>
    <name evidence="3" type="ORF">TL5120_01306</name>
</gene>
<name>A0A0P1G1T0_9RHOB</name>
<feature type="compositionally biased region" description="Low complexity" evidence="1">
    <location>
        <begin position="160"/>
        <end position="187"/>
    </location>
</feature>
<dbReference type="AlphaFoldDB" id="A0A0P1G1T0"/>
<evidence type="ECO:0000313" key="5">
    <source>
        <dbReference type="Proteomes" id="UP000051887"/>
    </source>
</evidence>
<evidence type="ECO:0000313" key="2">
    <source>
        <dbReference type="EMBL" id="CUH66811.1"/>
    </source>
</evidence>
<sequence length="194" mass="21343">MFRFLYTIVKLFGGEQRATALLQNKLRVAKRATSQVEMTLEKAVRGIKVESTRLIKKSESLPKQEQIDLADDILASVSDVEKKATVGFQNAKRLHELIAGIARHPNLPDWERISYQVDAQQANAQAIKQHAVALTQAMHTNIDRLTAQYAPDEPEEGLEAEATAEAKAEVAPTTASKPATKSATKPTPKAETDQ</sequence>
<dbReference type="Proteomes" id="UP000051086">
    <property type="component" value="Unassembled WGS sequence"/>
</dbReference>
<dbReference type="RefSeq" id="WP_058242829.1">
    <property type="nucleotide sequence ID" value="NZ_CYSB01000027.1"/>
</dbReference>
<reference evidence="2 4" key="1">
    <citation type="submission" date="2015-09" db="EMBL/GenBank/DDBJ databases">
        <authorList>
            <person name="Rodrigo-Torres L."/>
            <person name="Arahal D.R."/>
        </authorList>
    </citation>
    <scope>NUCLEOTIDE SEQUENCE [LARGE SCALE GENOMIC DNA]</scope>
    <source>
        <strain evidence="2 4">CECT 5118</strain>
    </source>
</reference>
<evidence type="ECO:0000313" key="4">
    <source>
        <dbReference type="Proteomes" id="UP000051086"/>
    </source>
</evidence>
<evidence type="ECO:0000256" key="1">
    <source>
        <dbReference type="SAM" id="MobiDB-lite"/>
    </source>
</evidence>